<dbReference type="Pfam" id="PF09493">
    <property type="entry name" value="DUF2389"/>
    <property type="match status" value="1"/>
</dbReference>
<evidence type="ECO:0000313" key="1">
    <source>
        <dbReference type="EMBL" id="MBR7791735.1"/>
    </source>
</evidence>
<accession>A0ABS5GZ61</accession>
<dbReference type="EMBL" id="JAGSPK010000001">
    <property type="protein sequence ID" value="MBR7791735.1"/>
    <property type="molecule type" value="Genomic_DNA"/>
</dbReference>
<organism evidence="1 2">
    <name type="scientific">Undibacterium rivi</name>
    <dbReference type="NCBI Taxonomy" id="2828729"/>
    <lineage>
        <taxon>Bacteria</taxon>
        <taxon>Pseudomonadati</taxon>
        <taxon>Pseudomonadota</taxon>
        <taxon>Betaproteobacteria</taxon>
        <taxon>Burkholderiales</taxon>
        <taxon>Oxalobacteraceae</taxon>
        <taxon>Undibacterium</taxon>
    </lineage>
</organism>
<gene>
    <name evidence="1" type="ORF">KDM87_03940</name>
</gene>
<dbReference type="InterPro" id="IPR012663">
    <property type="entry name" value="CHP02450_Tryp"/>
</dbReference>
<keyword evidence="2" id="KW-1185">Reference proteome</keyword>
<comment type="caution">
    <text evidence="1">The sequence shown here is derived from an EMBL/GenBank/DDBJ whole genome shotgun (WGS) entry which is preliminary data.</text>
</comment>
<evidence type="ECO:0000313" key="2">
    <source>
        <dbReference type="Proteomes" id="UP000682982"/>
    </source>
</evidence>
<name>A0ABS5GZ61_9BURK</name>
<sequence>MKISVQPNKLLLSKWTAVQVVAKQKHFIVSKVILPEPGAPSDALPEMVEIEAVYSKTASKAVRQIPWRELQDERLWKRGWH</sequence>
<protein>
    <submittedName>
        <fullName evidence="1">TIGR02450 family Trp-rich protein</fullName>
    </submittedName>
</protein>
<proteinExistence type="predicted"/>
<reference evidence="1 2" key="1">
    <citation type="submission" date="2021-04" db="EMBL/GenBank/DDBJ databases">
        <title>novel species isolated from subtropical streams in China.</title>
        <authorList>
            <person name="Lu H."/>
        </authorList>
    </citation>
    <scope>NUCLEOTIDE SEQUENCE [LARGE SCALE GENOMIC DNA]</scope>
    <source>
        <strain evidence="1 2">FT147W</strain>
    </source>
</reference>
<dbReference type="Proteomes" id="UP000682982">
    <property type="component" value="Unassembled WGS sequence"/>
</dbReference>